<name>A0A811UN98_CERCA</name>
<dbReference type="EMBL" id="CAJHJT010000012">
    <property type="protein sequence ID" value="CAD7000234.1"/>
    <property type="molecule type" value="Genomic_DNA"/>
</dbReference>
<proteinExistence type="predicted"/>
<feature type="compositionally biased region" description="Low complexity" evidence="1">
    <location>
        <begin position="16"/>
        <end position="34"/>
    </location>
</feature>
<accession>A0A811UN98</accession>
<evidence type="ECO:0000313" key="3">
    <source>
        <dbReference type="Proteomes" id="UP000606786"/>
    </source>
</evidence>
<protein>
    <submittedName>
        <fullName evidence="2">(Mediterranean fruit fly) hypothetical protein</fullName>
    </submittedName>
</protein>
<evidence type="ECO:0000313" key="2">
    <source>
        <dbReference type="EMBL" id="CAD7000234.1"/>
    </source>
</evidence>
<feature type="region of interest" description="Disordered" evidence="1">
    <location>
        <begin position="16"/>
        <end position="43"/>
    </location>
</feature>
<reference evidence="2" key="1">
    <citation type="submission" date="2020-11" db="EMBL/GenBank/DDBJ databases">
        <authorList>
            <person name="Whitehead M."/>
        </authorList>
    </citation>
    <scope>NUCLEOTIDE SEQUENCE</scope>
    <source>
        <strain evidence="2">EGII</strain>
    </source>
</reference>
<comment type="caution">
    <text evidence="2">The sequence shown here is derived from an EMBL/GenBank/DDBJ whole genome shotgun (WGS) entry which is preliminary data.</text>
</comment>
<dbReference type="Proteomes" id="UP000606786">
    <property type="component" value="Unassembled WGS sequence"/>
</dbReference>
<organism evidence="2 3">
    <name type="scientific">Ceratitis capitata</name>
    <name type="common">Mediterranean fruit fly</name>
    <name type="synonym">Tephritis capitata</name>
    <dbReference type="NCBI Taxonomy" id="7213"/>
    <lineage>
        <taxon>Eukaryota</taxon>
        <taxon>Metazoa</taxon>
        <taxon>Ecdysozoa</taxon>
        <taxon>Arthropoda</taxon>
        <taxon>Hexapoda</taxon>
        <taxon>Insecta</taxon>
        <taxon>Pterygota</taxon>
        <taxon>Neoptera</taxon>
        <taxon>Endopterygota</taxon>
        <taxon>Diptera</taxon>
        <taxon>Brachycera</taxon>
        <taxon>Muscomorpha</taxon>
        <taxon>Tephritoidea</taxon>
        <taxon>Tephritidae</taxon>
        <taxon>Ceratitis</taxon>
        <taxon>Ceratitis</taxon>
    </lineage>
</organism>
<dbReference type="AlphaFoldDB" id="A0A811UN98"/>
<keyword evidence="3" id="KW-1185">Reference proteome</keyword>
<sequence>MWRQQFECFSNRCATFSSRSSSSASSRKQATKTKNSTNTKWEKEGVGAVEQALHYRAQSSASWKARWALCKSADWPQQL</sequence>
<gene>
    <name evidence="2" type="ORF">CCAP1982_LOCUS8726</name>
</gene>
<evidence type="ECO:0000256" key="1">
    <source>
        <dbReference type="SAM" id="MobiDB-lite"/>
    </source>
</evidence>